<dbReference type="GO" id="GO:0047810">
    <property type="term" value="F:D-alanine-2-oxoglutarate aminotransferase activity"/>
    <property type="evidence" value="ECO:0007669"/>
    <property type="project" value="UniProtKB-EC"/>
</dbReference>
<evidence type="ECO:0000256" key="3">
    <source>
        <dbReference type="ARBA" id="ARBA00011738"/>
    </source>
</evidence>
<dbReference type="PANTHER" id="PTHR42743:SF10">
    <property type="entry name" value="D-ALANINE AMINOTRANSFERASE"/>
    <property type="match status" value="1"/>
</dbReference>
<dbReference type="PANTHER" id="PTHR42743">
    <property type="entry name" value="AMINO-ACID AMINOTRANSFERASE"/>
    <property type="match status" value="1"/>
</dbReference>
<keyword evidence="14" id="KW-1185">Reference proteome</keyword>
<evidence type="ECO:0000256" key="1">
    <source>
        <dbReference type="ARBA" id="ARBA00001933"/>
    </source>
</evidence>
<dbReference type="InterPro" id="IPR005784">
    <property type="entry name" value="D_amino_transT"/>
</dbReference>
<protein>
    <recommendedName>
        <fullName evidence="5">D-alanine aminotransferase</fullName>
        <ecNumber evidence="4">2.6.1.21</ecNumber>
    </recommendedName>
    <alternativeName>
        <fullName evidence="11">D-amino acid aminotransferase</fullName>
    </alternativeName>
    <alternativeName>
        <fullName evidence="9">D-amino acid transaminase</fullName>
    </alternativeName>
    <alternativeName>
        <fullName evidence="10">D-aspartate aminotransferase</fullName>
    </alternativeName>
</protein>
<dbReference type="Pfam" id="PF01063">
    <property type="entry name" value="Aminotran_4"/>
    <property type="match status" value="1"/>
</dbReference>
<dbReference type="SUPFAM" id="SSF56752">
    <property type="entry name" value="D-aminoacid aminotransferase-like PLP-dependent enzymes"/>
    <property type="match status" value="1"/>
</dbReference>
<dbReference type="Gene3D" id="3.20.10.10">
    <property type="entry name" value="D-amino Acid Aminotransferase, subunit A, domain 2"/>
    <property type="match status" value="1"/>
</dbReference>
<keyword evidence="6 13" id="KW-0032">Aminotransferase</keyword>
<evidence type="ECO:0000256" key="9">
    <source>
        <dbReference type="ARBA" id="ARBA00030138"/>
    </source>
</evidence>
<evidence type="ECO:0000256" key="4">
    <source>
        <dbReference type="ARBA" id="ARBA00012874"/>
    </source>
</evidence>
<sequence>MSVFPIVFAQGSFMHKDKLKYPFEERGLQFGDGVYEVIRIYRGKYYLLEEHIDRLYRSLSEIKINFPHDRDDFIHILESLLTKNEMKMDGKVYLQVTRGSAPRNHIFPQNTEPNVYAYIEPAARNMKEMENGVCAITHPDIRWSFCHIKSLNLLPNLLAKQEANENGCYEAILHKDGTVTECSSANVYFVKNGNIYTHPKTNGILHGCVRIAVERFAENLEIPFIEDAYHVGDIKDADEVFLSSSTSEITPIVKVDDHQINDGLPGPITRKLQHAYALDAGIEPIIPETLTEA</sequence>
<comment type="subunit">
    <text evidence="3">Homodimer.</text>
</comment>
<comment type="cofactor">
    <cofactor evidence="1">
        <name>pyridoxal 5'-phosphate</name>
        <dbReference type="ChEBI" id="CHEBI:597326"/>
    </cofactor>
</comment>
<comment type="catalytic activity">
    <reaction evidence="12">
        <text>D-alanine + 2-oxoglutarate = D-glutamate + pyruvate</text>
        <dbReference type="Rhea" id="RHEA:15869"/>
        <dbReference type="ChEBI" id="CHEBI:15361"/>
        <dbReference type="ChEBI" id="CHEBI:16810"/>
        <dbReference type="ChEBI" id="CHEBI:29986"/>
        <dbReference type="ChEBI" id="CHEBI:57416"/>
        <dbReference type="EC" id="2.6.1.21"/>
    </reaction>
</comment>
<evidence type="ECO:0000256" key="10">
    <source>
        <dbReference type="ARBA" id="ARBA00033316"/>
    </source>
</evidence>
<dbReference type="InterPro" id="IPR050571">
    <property type="entry name" value="Class-IV_PLP-Dep_Aminotrnsfr"/>
</dbReference>
<evidence type="ECO:0000256" key="6">
    <source>
        <dbReference type="ARBA" id="ARBA00022576"/>
    </source>
</evidence>
<evidence type="ECO:0000256" key="5">
    <source>
        <dbReference type="ARBA" id="ARBA00021779"/>
    </source>
</evidence>
<evidence type="ECO:0000256" key="12">
    <source>
        <dbReference type="ARBA" id="ARBA00047911"/>
    </source>
</evidence>
<accession>A0ABW4HSF5</accession>
<comment type="similarity">
    <text evidence="2">Belongs to the class-IV pyridoxal-phosphate-dependent aminotransferase family.</text>
</comment>
<dbReference type="EMBL" id="JBHUDE010000046">
    <property type="protein sequence ID" value="MFD1608062.1"/>
    <property type="molecule type" value="Genomic_DNA"/>
</dbReference>
<evidence type="ECO:0000256" key="8">
    <source>
        <dbReference type="ARBA" id="ARBA00022898"/>
    </source>
</evidence>
<dbReference type="InterPro" id="IPR043131">
    <property type="entry name" value="BCAT-like_N"/>
</dbReference>
<dbReference type="Proteomes" id="UP001597221">
    <property type="component" value="Unassembled WGS sequence"/>
</dbReference>
<dbReference type="CDD" id="cd01558">
    <property type="entry name" value="D-AAT_like"/>
    <property type="match status" value="1"/>
</dbReference>
<dbReference type="EC" id="2.6.1.21" evidence="4"/>
<evidence type="ECO:0000313" key="14">
    <source>
        <dbReference type="Proteomes" id="UP001597221"/>
    </source>
</evidence>
<gene>
    <name evidence="13" type="primary">dat</name>
    <name evidence="13" type="ORF">ACFSBH_10380</name>
</gene>
<evidence type="ECO:0000256" key="11">
    <source>
        <dbReference type="ARBA" id="ARBA00033391"/>
    </source>
</evidence>
<comment type="caution">
    <text evidence="13">The sequence shown here is derived from an EMBL/GenBank/DDBJ whole genome shotgun (WGS) entry which is preliminary data.</text>
</comment>
<evidence type="ECO:0000313" key="13">
    <source>
        <dbReference type="EMBL" id="MFD1608062.1"/>
    </source>
</evidence>
<dbReference type="InterPro" id="IPR001544">
    <property type="entry name" value="Aminotrans_IV"/>
</dbReference>
<reference evidence="14" key="1">
    <citation type="journal article" date="2019" name="Int. J. Syst. Evol. Microbiol.">
        <title>The Global Catalogue of Microorganisms (GCM) 10K type strain sequencing project: providing services to taxonomists for standard genome sequencing and annotation.</title>
        <authorList>
            <consortium name="The Broad Institute Genomics Platform"/>
            <consortium name="The Broad Institute Genome Sequencing Center for Infectious Disease"/>
            <person name="Wu L."/>
            <person name="Ma J."/>
        </authorList>
    </citation>
    <scope>NUCLEOTIDE SEQUENCE [LARGE SCALE GENOMIC DNA]</scope>
    <source>
        <strain evidence="14">CGMCC 1.12376</strain>
    </source>
</reference>
<organism evidence="13 14">
    <name type="scientific">Oceanobacillus luteolus</name>
    <dbReference type="NCBI Taxonomy" id="1274358"/>
    <lineage>
        <taxon>Bacteria</taxon>
        <taxon>Bacillati</taxon>
        <taxon>Bacillota</taxon>
        <taxon>Bacilli</taxon>
        <taxon>Bacillales</taxon>
        <taxon>Bacillaceae</taxon>
        <taxon>Oceanobacillus</taxon>
    </lineage>
</organism>
<dbReference type="Gene3D" id="3.30.470.10">
    <property type="match status" value="1"/>
</dbReference>
<dbReference type="NCBIfam" id="TIGR01121">
    <property type="entry name" value="D_amino_aminoT"/>
    <property type="match status" value="1"/>
</dbReference>
<evidence type="ECO:0000256" key="2">
    <source>
        <dbReference type="ARBA" id="ARBA00009320"/>
    </source>
</evidence>
<proteinExistence type="inferred from homology"/>
<dbReference type="RefSeq" id="WP_251512143.1">
    <property type="nucleotide sequence ID" value="NZ_JAMBON010000004.1"/>
</dbReference>
<name>A0ABW4HSF5_9BACI</name>
<keyword evidence="7 13" id="KW-0808">Transferase</keyword>
<dbReference type="InterPro" id="IPR036038">
    <property type="entry name" value="Aminotransferase-like"/>
</dbReference>
<keyword evidence="8" id="KW-0663">Pyridoxal phosphate</keyword>
<evidence type="ECO:0000256" key="7">
    <source>
        <dbReference type="ARBA" id="ARBA00022679"/>
    </source>
</evidence>
<dbReference type="InterPro" id="IPR043132">
    <property type="entry name" value="BCAT-like_C"/>
</dbReference>